<comment type="caution">
    <text evidence="1">The sequence shown here is derived from an EMBL/GenBank/DDBJ whole genome shotgun (WGS) entry which is preliminary data.</text>
</comment>
<dbReference type="EMBL" id="BGZK01000289">
    <property type="protein sequence ID" value="GBP34485.1"/>
    <property type="molecule type" value="Genomic_DNA"/>
</dbReference>
<protein>
    <submittedName>
        <fullName evidence="1">Uncharacterized protein</fullName>
    </submittedName>
</protein>
<dbReference type="Proteomes" id="UP000299102">
    <property type="component" value="Unassembled WGS sequence"/>
</dbReference>
<name>A0A4C1V9X6_EUMVA</name>
<reference evidence="1 2" key="1">
    <citation type="journal article" date="2019" name="Commun. Biol.">
        <title>The bagworm genome reveals a unique fibroin gene that provides high tensile strength.</title>
        <authorList>
            <person name="Kono N."/>
            <person name="Nakamura H."/>
            <person name="Ohtoshi R."/>
            <person name="Tomita M."/>
            <person name="Numata K."/>
            <person name="Arakawa K."/>
        </authorList>
    </citation>
    <scope>NUCLEOTIDE SEQUENCE [LARGE SCALE GENOMIC DNA]</scope>
</reference>
<evidence type="ECO:0000313" key="1">
    <source>
        <dbReference type="EMBL" id="GBP34485.1"/>
    </source>
</evidence>
<dbReference type="AlphaFoldDB" id="A0A4C1V9X6"/>
<sequence length="106" mass="11633">MEKVLCCPSRSKSPLDGTAAHNLLKHLTYHYEIDSGLLHYAAAYKLEVGATRCYARAGRGRRGARGSVAGSIRPVTLTRPRGPASLRLTYLAFEPFELLLSDPCED</sequence>
<organism evidence="1 2">
    <name type="scientific">Eumeta variegata</name>
    <name type="common">Bagworm moth</name>
    <name type="synonym">Eumeta japonica</name>
    <dbReference type="NCBI Taxonomy" id="151549"/>
    <lineage>
        <taxon>Eukaryota</taxon>
        <taxon>Metazoa</taxon>
        <taxon>Ecdysozoa</taxon>
        <taxon>Arthropoda</taxon>
        <taxon>Hexapoda</taxon>
        <taxon>Insecta</taxon>
        <taxon>Pterygota</taxon>
        <taxon>Neoptera</taxon>
        <taxon>Endopterygota</taxon>
        <taxon>Lepidoptera</taxon>
        <taxon>Glossata</taxon>
        <taxon>Ditrysia</taxon>
        <taxon>Tineoidea</taxon>
        <taxon>Psychidae</taxon>
        <taxon>Oiketicinae</taxon>
        <taxon>Eumeta</taxon>
    </lineage>
</organism>
<evidence type="ECO:0000313" key="2">
    <source>
        <dbReference type="Proteomes" id="UP000299102"/>
    </source>
</evidence>
<gene>
    <name evidence="1" type="ORF">EVAR_29880_1</name>
</gene>
<keyword evidence="2" id="KW-1185">Reference proteome</keyword>
<proteinExistence type="predicted"/>
<accession>A0A4C1V9X6</accession>